<dbReference type="GO" id="GO:0016020">
    <property type="term" value="C:membrane"/>
    <property type="evidence" value="ECO:0007669"/>
    <property type="project" value="UniProtKB-SubCell"/>
</dbReference>
<organism evidence="8 9">
    <name type="scientific">Inquilinus limosus</name>
    <dbReference type="NCBI Taxonomy" id="171674"/>
    <lineage>
        <taxon>Bacteria</taxon>
        <taxon>Pseudomonadati</taxon>
        <taxon>Pseudomonadota</taxon>
        <taxon>Alphaproteobacteria</taxon>
        <taxon>Rhodospirillales</taxon>
        <taxon>Rhodospirillaceae</taxon>
        <taxon>Inquilinus</taxon>
    </lineage>
</organism>
<evidence type="ECO:0000256" key="4">
    <source>
        <dbReference type="ARBA" id="ARBA00022989"/>
    </source>
</evidence>
<feature type="transmembrane region" description="Helical" evidence="6">
    <location>
        <begin position="228"/>
        <end position="248"/>
    </location>
</feature>
<feature type="transmembrane region" description="Helical" evidence="6">
    <location>
        <begin position="260"/>
        <end position="278"/>
    </location>
</feature>
<comment type="caution">
    <text evidence="8">The sequence shown here is derived from an EMBL/GenBank/DDBJ whole genome shotgun (WGS) entry which is preliminary data.</text>
</comment>
<feature type="transmembrane region" description="Helical" evidence="6">
    <location>
        <begin position="78"/>
        <end position="101"/>
    </location>
</feature>
<evidence type="ECO:0000313" key="8">
    <source>
        <dbReference type="EMBL" id="OWJ66486.1"/>
    </source>
</evidence>
<dbReference type="OrthoDB" id="9810556at2"/>
<evidence type="ECO:0000256" key="3">
    <source>
        <dbReference type="ARBA" id="ARBA00022692"/>
    </source>
</evidence>
<evidence type="ECO:0000259" key="7">
    <source>
        <dbReference type="Pfam" id="PF00892"/>
    </source>
</evidence>
<proteinExistence type="inferred from homology"/>
<sequence length="312" mass="31651">MSPSADIAAAKASGSAPLLGLLLLCSFLWATAYLLMKVLGTDIAPVPLAAIRGLMGGGLLAVWLLARGQTILPRGREWRDWIVLGVLQGIIPNTLTAYALADTEAGLAALIAASSPLMVAVLAHLLFSDQRLAGRRAAGVLVGFAGMAILLGPAAFAGTSAGLFGPLAMAATAASYAFGVIYVRSIPSPQPVRLALGQQVFSGLPSMVAVLAVTGPAAFAAVPSHALALLFFGIFSTAVPIALYMQILRVAGPTLGSMNAYLTPVWTVLLGVLVLHETVALNEVAGGLVVLAGIAIVSSASRRGPAASAARP</sequence>
<comment type="similarity">
    <text evidence="2">Belongs to the EamA transporter family.</text>
</comment>
<dbReference type="RefSeq" id="WP_088151683.1">
    <property type="nucleotide sequence ID" value="NZ_NHON01000023.1"/>
</dbReference>
<feature type="domain" description="EamA" evidence="7">
    <location>
        <begin position="21"/>
        <end position="151"/>
    </location>
</feature>
<feature type="transmembrane region" description="Helical" evidence="6">
    <location>
        <begin position="12"/>
        <end position="36"/>
    </location>
</feature>
<feature type="transmembrane region" description="Helical" evidence="6">
    <location>
        <begin position="204"/>
        <end position="222"/>
    </location>
</feature>
<dbReference type="AlphaFoldDB" id="A0A211ZMS7"/>
<dbReference type="InterPro" id="IPR037185">
    <property type="entry name" value="EmrE-like"/>
</dbReference>
<dbReference type="SUPFAM" id="SSF103481">
    <property type="entry name" value="Multidrug resistance efflux transporter EmrE"/>
    <property type="match status" value="2"/>
</dbReference>
<feature type="transmembrane region" description="Helical" evidence="6">
    <location>
        <begin position="107"/>
        <end position="127"/>
    </location>
</feature>
<dbReference type="EMBL" id="NHON01000023">
    <property type="protein sequence ID" value="OWJ66486.1"/>
    <property type="molecule type" value="Genomic_DNA"/>
</dbReference>
<dbReference type="STRING" id="1122125.GCA_000423185_02137"/>
<keyword evidence="3 6" id="KW-0812">Transmembrane</keyword>
<keyword evidence="4 6" id="KW-1133">Transmembrane helix</keyword>
<feature type="transmembrane region" description="Helical" evidence="6">
    <location>
        <begin position="48"/>
        <end position="66"/>
    </location>
</feature>
<evidence type="ECO:0000256" key="5">
    <source>
        <dbReference type="ARBA" id="ARBA00023136"/>
    </source>
</evidence>
<evidence type="ECO:0000313" key="9">
    <source>
        <dbReference type="Proteomes" id="UP000196655"/>
    </source>
</evidence>
<feature type="transmembrane region" description="Helical" evidence="6">
    <location>
        <begin position="284"/>
        <end position="301"/>
    </location>
</feature>
<dbReference type="Proteomes" id="UP000196655">
    <property type="component" value="Unassembled WGS sequence"/>
</dbReference>
<protein>
    <recommendedName>
        <fullName evidence="7">EamA domain-containing protein</fullName>
    </recommendedName>
</protein>
<gene>
    <name evidence="8" type="ORF">BWR60_14190</name>
</gene>
<keyword evidence="9" id="KW-1185">Reference proteome</keyword>
<evidence type="ECO:0000256" key="6">
    <source>
        <dbReference type="SAM" id="Phobius"/>
    </source>
</evidence>
<feature type="transmembrane region" description="Helical" evidence="6">
    <location>
        <begin position="139"/>
        <end position="157"/>
    </location>
</feature>
<feature type="domain" description="EamA" evidence="7">
    <location>
        <begin position="164"/>
        <end position="298"/>
    </location>
</feature>
<keyword evidence="5 6" id="KW-0472">Membrane</keyword>
<dbReference type="Pfam" id="PF00892">
    <property type="entry name" value="EamA"/>
    <property type="match status" value="2"/>
</dbReference>
<dbReference type="InterPro" id="IPR000620">
    <property type="entry name" value="EamA_dom"/>
</dbReference>
<dbReference type="PANTHER" id="PTHR32322:SF2">
    <property type="entry name" value="EAMA DOMAIN-CONTAINING PROTEIN"/>
    <property type="match status" value="1"/>
</dbReference>
<evidence type="ECO:0000256" key="1">
    <source>
        <dbReference type="ARBA" id="ARBA00004141"/>
    </source>
</evidence>
<evidence type="ECO:0000256" key="2">
    <source>
        <dbReference type="ARBA" id="ARBA00007362"/>
    </source>
</evidence>
<reference evidence="9" key="1">
    <citation type="submission" date="2017-05" db="EMBL/GenBank/DDBJ databases">
        <authorList>
            <person name="Macchi M."/>
            <person name="Festa S."/>
            <person name="Coppotelli B.M."/>
            <person name="Morelli I.S."/>
        </authorList>
    </citation>
    <scope>NUCLEOTIDE SEQUENCE [LARGE SCALE GENOMIC DNA]</scope>
    <source>
        <strain evidence="9">I</strain>
    </source>
</reference>
<feature type="transmembrane region" description="Helical" evidence="6">
    <location>
        <begin position="163"/>
        <end position="183"/>
    </location>
</feature>
<accession>A0A211ZMS7</accession>
<name>A0A211ZMS7_9PROT</name>
<dbReference type="InterPro" id="IPR050638">
    <property type="entry name" value="AA-Vitamin_Transporters"/>
</dbReference>
<dbReference type="PANTHER" id="PTHR32322">
    <property type="entry name" value="INNER MEMBRANE TRANSPORTER"/>
    <property type="match status" value="1"/>
</dbReference>
<comment type="subcellular location">
    <subcellularLocation>
        <location evidence="1">Membrane</location>
        <topology evidence="1">Multi-pass membrane protein</topology>
    </subcellularLocation>
</comment>